<name>A0A7J7GSM2_CAMSI</name>
<dbReference type="InterPro" id="IPR001087">
    <property type="entry name" value="GDSL"/>
</dbReference>
<feature type="signal peptide" evidence="8">
    <location>
        <begin position="1"/>
        <end position="24"/>
    </location>
</feature>
<dbReference type="GO" id="GO:0016042">
    <property type="term" value="P:lipid catabolic process"/>
    <property type="evidence" value="ECO:0007669"/>
    <property type="project" value="UniProtKB-KW"/>
</dbReference>
<feature type="chain" id="PRO_5029754570" description="GDSL esterase/lipase" evidence="8">
    <location>
        <begin position="25"/>
        <end position="432"/>
    </location>
</feature>
<evidence type="ECO:0000256" key="5">
    <source>
        <dbReference type="ARBA" id="ARBA00022801"/>
    </source>
</evidence>
<reference evidence="9 10" key="2">
    <citation type="submission" date="2020-07" db="EMBL/GenBank/DDBJ databases">
        <title>Genome assembly of wild tea tree DASZ reveals pedigree and selection history of tea varieties.</title>
        <authorList>
            <person name="Zhang W."/>
        </authorList>
    </citation>
    <scope>NUCLEOTIDE SEQUENCE [LARGE SCALE GENOMIC DNA]</scope>
    <source>
        <strain evidence="10">cv. G240</strain>
        <tissue evidence="9">Leaf</tissue>
    </source>
</reference>
<evidence type="ECO:0000256" key="8">
    <source>
        <dbReference type="SAM" id="SignalP"/>
    </source>
</evidence>
<dbReference type="PANTHER" id="PTHR45650:SF9">
    <property type="entry name" value="SGNH HYDROLASE-TYPE ESTERASE DOMAIN-CONTAINING PROTEIN"/>
    <property type="match status" value="1"/>
</dbReference>
<reference evidence="10" key="1">
    <citation type="journal article" date="2020" name="Nat. Commun.">
        <title>Genome assembly of wild tea tree DASZ reveals pedigree and selection history of tea varieties.</title>
        <authorList>
            <person name="Zhang W."/>
            <person name="Zhang Y."/>
            <person name="Qiu H."/>
            <person name="Guo Y."/>
            <person name="Wan H."/>
            <person name="Zhang X."/>
            <person name="Scossa F."/>
            <person name="Alseekh S."/>
            <person name="Zhang Q."/>
            <person name="Wang P."/>
            <person name="Xu L."/>
            <person name="Schmidt M.H."/>
            <person name="Jia X."/>
            <person name="Li D."/>
            <person name="Zhu A."/>
            <person name="Guo F."/>
            <person name="Chen W."/>
            <person name="Ni D."/>
            <person name="Usadel B."/>
            <person name="Fernie A.R."/>
            <person name="Wen W."/>
        </authorList>
    </citation>
    <scope>NUCLEOTIDE SEQUENCE [LARGE SCALE GENOMIC DNA]</scope>
    <source>
        <strain evidence="10">cv. G240</strain>
    </source>
</reference>
<organism evidence="9 10">
    <name type="scientific">Camellia sinensis</name>
    <name type="common">Tea plant</name>
    <name type="synonym">Thea sinensis</name>
    <dbReference type="NCBI Taxonomy" id="4442"/>
    <lineage>
        <taxon>Eukaryota</taxon>
        <taxon>Viridiplantae</taxon>
        <taxon>Streptophyta</taxon>
        <taxon>Embryophyta</taxon>
        <taxon>Tracheophyta</taxon>
        <taxon>Spermatophyta</taxon>
        <taxon>Magnoliopsida</taxon>
        <taxon>eudicotyledons</taxon>
        <taxon>Gunneridae</taxon>
        <taxon>Pentapetalae</taxon>
        <taxon>asterids</taxon>
        <taxon>Ericales</taxon>
        <taxon>Theaceae</taxon>
        <taxon>Camellia</taxon>
    </lineage>
</organism>
<dbReference type="Gene3D" id="3.40.50.1110">
    <property type="entry name" value="SGNH hydrolase"/>
    <property type="match status" value="2"/>
</dbReference>
<dbReference type="EMBL" id="JACBKZ010000008">
    <property type="protein sequence ID" value="KAF5943447.1"/>
    <property type="molecule type" value="Genomic_DNA"/>
</dbReference>
<keyword evidence="4 8" id="KW-0732">Signal</keyword>
<keyword evidence="5" id="KW-0378">Hydrolase</keyword>
<dbReference type="Pfam" id="PF00657">
    <property type="entry name" value="Lipase_GDSL"/>
    <property type="match status" value="2"/>
</dbReference>
<keyword evidence="3" id="KW-0964">Secreted</keyword>
<dbReference type="InterPro" id="IPR051238">
    <property type="entry name" value="GDSL_esterase/lipase"/>
</dbReference>
<dbReference type="GO" id="GO:0005576">
    <property type="term" value="C:extracellular region"/>
    <property type="evidence" value="ECO:0007669"/>
    <property type="project" value="UniProtKB-SubCell"/>
</dbReference>
<dbReference type="CDD" id="cd01837">
    <property type="entry name" value="SGNH_plant_lipase_like"/>
    <property type="match status" value="1"/>
</dbReference>
<evidence type="ECO:0008006" key="11">
    <source>
        <dbReference type="Google" id="ProtNLM"/>
    </source>
</evidence>
<comment type="caution">
    <text evidence="9">The sequence shown here is derived from an EMBL/GenBank/DDBJ whole genome shotgun (WGS) entry which is preliminary data.</text>
</comment>
<dbReference type="InterPro" id="IPR035669">
    <property type="entry name" value="SGNH_plant_lipase-like"/>
</dbReference>
<protein>
    <recommendedName>
        <fullName evidence="11">GDSL esterase/lipase</fullName>
    </recommendedName>
</protein>
<evidence type="ECO:0000313" key="10">
    <source>
        <dbReference type="Proteomes" id="UP000593564"/>
    </source>
</evidence>
<keyword evidence="7" id="KW-0443">Lipid metabolism</keyword>
<proteinExistence type="inferred from homology"/>
<comment type="subcellular location">
    <subcellularLocation>
        <location evidence="1">Secreted</location>
    </subcellularLocation>
</comment>
<dbReference type="PANTHER" id="PTHR45650">
    <property type="entry name" value="GDSL-LIKE LIPASE/ACYLHYDROLASE-RELATED"/>
    <property type="match status" value="1"/>
</dbReference>
<dbReference type="AlphaFoldDB" id="A0A7J7GSM2"/>
<dbReference type="InterPro" id="IPR036514">
    <property type="entry name" value="SGNH_hydro_sf"/>
</dbReference>
<keyword evidence="6" id="KW-0442">Lipid degradation</keyword>
<accession>A0A7J7GSM2</accession>
<evidence type="ECO:0000256" key="2">
    <source>
        <dbReference type="ARBA" id="ARBA00008668"/>
    </source>
</evidence>
<gene>
    <name evidence="9" type="ORF">HYC85_017524</name>
</gene>
<dbReference type="Proteomes" id="UP000593564">
    <property type="component" value="Unassembled WGS sequence"/>
</dbReference>
<evidence type="ECO:0000256" key="7">
    <source>
        <dbReference type="ARBA" id="ARBA00023098"/>
    </source>
</evidence>
<dbReference type="SUPFAM" id="SSF52266">
    <property type="entry name" value="SGNH hydrolase"/>
    <property type="match status" value="1"/>
</dbReference>
<comment type="similarity">
    <text evidence="2">Belongs to the 'GDSL' lipolytic enzyme family.</text>
</comment>
<evidence type="ECO:0000313" key="9">
    <source>
        <dbReference type="EMBL" id="KAF5943447.1"/>
    </source>
</evidence>
<evidence type="ECO:0000256" key="1">
    <source>
        <dbReference type="ARBA" id="ARBA00004613"/>
    </source>
</evidence>
<keyword evidence="10" id="KW-1185">Reference proteome</keyword>
<evidence type="ECO:0000256" key="6">
    <source>
        <dbReference type="ARBA" id="ARBA00022963"/>
    </source>
</evidence>
<evidence type="ECO:0000256" key="3">
    <source>
        <dbReference type="ARBA" id="ARBA00022525"/>
    </source>
</evidence>
<evidence type="ECO:0000256" key="4">
    <source>
        <dbReference type="ARBA" id="ARBA00022729"/>
    </source>
</evidence>
<sequence length="432" mass="46968">MKGGEVREWLMVCVVVVGLNLMNGNECEAEAQVPCYFIFGDSLVDNGNNNDLATTAKADYSPYGIDFSDGPTGRFSNGKNLVDVIAELLGFDDYIPPYATVKDQDILGVNYDASAASGIRYQTPQLSVGGRICMNEHSYRNTALMQVVNILGQFLGFDNLTPPCSTERGSEGILMGVNYGSGGAGIRDETGEELGDRISMNNQLLNHQTIVSRIATLLGGEEAAANYLSKCIYSIGMGSNDYINNYLLPEYYPTSHLYTPEQYASALIEEYSQQLRTLYKLGAKKMAIFALGLIGCTPAEMTTYATNGTECVLEIDNDVKLFNEQLKSLVDDLNNDLTDAKFIYINVTEISSGNLSTVGITISNAPCCIVSSNIGKGQCMPNLVPCSNRSIYAFWDGFHPTEVTNAFIGTRAYSAQTSYDAYPIDISSLAQL</sequence>
<dbReference type="GO" id="GO:0016788">
    <property type="term" value="F:hydrolase activity, acting on ester bonds"/>
    <property type="evidence" value="ECO:0007669"/>
    <property type="project" value="InterPro"/>
</dbReference>